<dbReference type="WBParaSite" id="SCUD_0001645501-mRNA-1">
    <property type="protein sequence ID" value="SCUD_0001645501-mRNA-1"/>
    <property type="gene ID" value="SCUD_0001645501"/>
</dbReference>
<organism evidence="1">
    <name type="scientific">Schistosoma curassoni</name>
    <dbReference type="NCBI Taxonomy" id="6186"/>
    <lineage>
        <taxon>Eukaryota</taxon>
        <taxon>Metazoa</taxon>
        <taxon>Spiralia</taxon>
        <taxon>Lophotrochozoa</taxon>
        <taxon>Platyhelminthes</taxon>
        <taxon>Trematoda</taxon>
        <taxon>Digenea</taxon>
        <taxon>Strigeidida</taxon>
        <taxon>Schistosomatoidea</taxon>
        <taxon>Schistosomatidae</taxon>
        <taxon>Schistosoma</taxon>
    </lineage>
</organism>
<sequence>MSEAFELVLCFCLASACAPILAICLDGGGHFLDCFRVEEIL</sequence>
<name>A0A183KN26_9TREM</name>
<protein>
    <submittedName>
        <fullName evidence="1">Uncharacterized protein</fullName>
    </submittedName>
</protein>
<evidence type="ECO:0000313" key="1">
    <source>
        <dbReference type="WBParaSite" id="SCUD_0001645501-mRNA-1"/>
    </source>
</evidence>
<accession>A0A183KN26</accession>
<dbReference type="AlphaFoldDB" id="A0A183KN26"/>
<reference evidence="1" key="1">
    <citation type="submission" date="2016-06" db="UniProtKB">
        <authorList>
            <consortium name="WormBaseParasite"/>
        </authorList>
    </citation>
    <scope>IDENTIFICATION</scope>
</reference>
<proteinExistence type="predicted"/>